<feature type="coiled-coil region" evidence="2">
    <location>
        <begin position="34"/>
        <end position="68"/>
    </location>
</feature>
<reference evidence="5" key="1">
    <citation type="journal article" date="2022" name="Plant J.">
        <title>Strategies of tolerance reflected in two North American maple genomes.</title>
        <authorList>
            <person name="McEvoy S.L."/>
            <person name="Sezen U.U."/>
            <person name="Trouern-Trend A."/>
            <person name="McMahon S.M."/>
            <person name="Schaberg P.G."/>
            <person name="Yang J."/>
            <person name="Wegrzyn J.L."/>
            <person name="Swenson N.G."/>
        </authorList>
    </citation>
    <scope>NUCLEOTIDE SEQUENCE</scope>
    <source>
        <strain evidence="5">NS2018</strain>
    </source>
</reference>
<evidence type="ECO:0000256" key="3">
    <source>
        <dbReference type="SAM" id="MobiDB-lite"/>
    </source>
</evidence>
<accession>A0AA39S384</accession>
<dbReference type="Proteomes" id="UP001168877">
    <property type="component" value="Unassembled WGS sequence"/>
</dbReference>
<dbReference type="AlphaFoldDB" id="A0AA39S384"/>
<dbReference type="EMBL" id="JAUESC010000382">
    <property type="protein sequence ID" value="KAK0587632.1"/>
    <property type="molecule type" value="Genomic_DNA"/>
</dbReference>
<keyword evidence="1 2" id="KW-0175">Coiled coil</keyword>
<feature type="region of interest" description="Disordered" evidence="3">
    <location>
        <begin position="1"/>
        <end position="21"/>
    </location>
</feature>
<protein>
    <recommendedName>
        <fullName evidence="4">Cux N-terminal domain-containing protein</fullName>
    </recommendedName>
</protein>
<keyword evidence="6" id="KW-1185">Reference proteome</keyword>
<evidence type="ECO:0000313" key="5">
    <source>
        <dbReference type="EMBL" id="KAK0587632.1"/>
    </source>
</evidence>
<evidence type="ECO:0000313" key="6">
    <source>
        <dbReference type="Proteomes" id="UP001168877"/>
    </source>
</evidence>
<evidence type="ECO:0000256" key="2">
    <source>
        <dbReference type="SAM" id="Coils"/>
    </source>
</evidence>
<dbReference type="InterPro" id="IPR057476">
    <property type="entry name" value="Cux_N"/>
</dbReference>
<reference evidence="5" key="2">
    <citation type="submission" date="2023-06" db="EMBL/GenBank/DDBJ databases">
        <authorList>
            <person name="Swenson N.G."/>
            <person name="Wegrzyn J.L."/>
            <person name="Mcevoy S.L."/>
        </authorList>
    </citation>
    <scope>NUCLEOTIDE SEQUENCE</scope>
    <source>
        <strain evidence="5">NS2018</strain>
        <tissue evidence="5">Leaf</tissue>
    </source>
</reference>
<feature type="coiled-coil region" evidence="2">
    <location>
        <begin position="266"/>
        <end position="307"/>
    </location>
</feature>
<organism evidence="5 6">
    <name type="scientific">Acer saccharum</name>
    <name type="common">Sugar maple</name>
    <dbReference type="NCBI Taxonomy" id="4024"/>
    <lineage>
        <taxon>Eukaryota</taxon>
        <taxon>Viridiplantae</taxon>
        <taxon>Streptophyta</taxon>
        <taxon>Embryophyta</taxon>
        <taxon>Tracheophyta</taxon>
        <taxon>Spermatophyta</taxon>
        <taxon>Magnoliopsida</taxon>
        <taxon>eudicotyledons</taxon>
        <taxon>Gunneridae</taxon>
        <taxon>Pentapetalae</taxon>
        <taxon>rosids</taxon>
        <taxon>malvids</taxon>
        <taxon>Sapindales</taxon>
        <taxon>Sapindaceae</taxon>
        <taxon>Hippocastanoideae</taxon>
        <taxon>Acereae</taxon>
        <taxon>Acer</taxon>
    </lineage>
</organism>
<dbReference type="Pfam" id="PF25398">
    <property type="entry name" value="CUX1_N"/>
    <property type="match status" value="1"/>
</dbReference>
<name>A0AA39S384_ACESA</name>
<evidence type="ECO:0000256" key="1">
    <source>
        <dbReference type="ARBA" id="ARBA00023054"/>
    </source>
</evidence>
<evidence type="ECO:0000259" key="4">
    <source>
        <dbReference type="Pfam" id="PF25398"/>
    </source>
</evidence>
<proteinExistence type="predicted"/>
<gene>
    <name evidence="5" type="ORF">LWI29_026117</name>
</gene>
<feature type="domain" description="Cux N-terminal" evidence="4">
    <location>
        <begin position="29"/>
        <end position="80"/>
    </location>
</feature>
<dbReference type="PANTHER" id="PTHR14043:SF2">
    <property type="entry name" value="HOMEOBOX PROTEIN CUT"/>
    <property type="match status" value="1"/>
</dbReference>
<dbReference type="PANTHER" id="PTHR14043">
    <property type="entry name" value="CCAAT DISPLACEMENT PROTEIN-RELATED"/>
    <property type="match status" value="1"/>
</dbReference>
<comment type="caution">
    <text evidence="5">The sequence shown here is derived from an EMBL/GenBank/DDBJ whole genome shotgun (WGS) entry which is preliminary data.</text>
</comment>
<feature type="coiled-coil region" evidence="2">
    <location>
        <begin position="137"/>
        <end position="164"/>
    </location>
</feature>
<sequence length="336" mass="38239">MEAPQGGSDRDKSTSSSGSSLVPVFASFPKDFEQASAEEKLILLESLLEGYQEEVDNLTKRAEFGENAFLEIYQKLYEGLGHYAALDSVAGYCPVKITSDIMKDLNDEEKILPELYVDLHKIHTTLSNEQEKHGSEIKKLNTLLDEKEAVLEETKEALRTSQARLVNQLRHEKLKSLVFGKTVSVLLEKKRKLKDEPNQLEEAVLEEIKKALQNSPTAKLVNDMRQEKQKSLVLGRAVPILLEKNRILKDASTQLEVKLLEKTSSLETAEGNIAELTAKVIEKQKLIQKLKEDVLKYARDVETLNLDIESKFKKKYEDEVIKRPYLLYIEIILLKL</sequence>